<name>A0A1H9Z2P8_9BACI</name>
<dbReference type="PANTHER" id="PTHR22789:SF0">
    <property type="entry name" value="3-OXO-TETRONATE 4-PHOSPHATE DECARBOXYLASE-RELATED"/>
    <property type="match status" value="1"/>
</dbReference>
<dbReference type="PANTHER" id="PTHR22789">
    <property type="entry name" value="FUCULOSE PHOSPHATE ALDOLASE"/>
    <property type="match status" value="1"/>
</dbReference>
<dbReference type="EMBL" id="FOHJ01000001">
    <property type="protein sequence ID" value="SES75287.1"/>
    <property type="molecule type" value="Genomic_DNA"/>
</dbReference>
<evidence type="ECO:0000256" key="1">
    <source>
        <dbReference type="ARBA" id="ARBA00022723"/>
    </source>
</evidence>
<dbReference type="GO" id="GO:0046872">
    <property type="term" value="F:metal ion binding"/>
    <property type="evidence" value="ECO:0007669"/>
    <property type="project" value="UniProtKB-KW"/>
</dbReference>
<dbReference type="InterPro" id="IPR001303">
    <property type="entry name" value="Aldolase_II/adducin_N"/>
</dbReference>
<protein>
    <submittedName>
        <fullName evidence="4">L-fuculose-phosphate aldolase</fullName>
    </submittedName>
</protein>
<dbReference type="SUPFAM" id="SSF53639">
    <property type="entry name" value="AraD/HMP-PK domain-like"/>
    <property type="match status" value="1"/>
</dbReference>
<keyword evidence="5" id="KW-1185">Reference proteome</keyword>
<dbReference type="Proteomes" id="UP000199095">
    <property type="component" value="Unassembled WGS sequence"/>
</dbReference>
<sequence length="216" mass="24266">MIDVIRDLNRYAKKVVETGLVVGAGGNLSMRDGNIMYLSPSGYDLQEVEDNQWVRVNIETGEVLDDIKPSSELLMHLECFRRRPDITAVLHAHPSYSVGVSSTGQNIPNLFPDFPAMVNSIAYLEYIIPTTHVLADAVGEVIEQNDVVVMRNHGVLTVGKTMKEAFFFMQLTEESAKVFTISQTVGNPRILTEEECEDLRNLSSEKYRQELLKDSK</sequence>
<evidence type="ECO:0000313" key="5">
    <source>
        <dbReference type="Proteomes" id="UP000199095"/>
    </source>
</evidence>
<dbReference type="GO" id="GO:0016832">
    <property type="term" value="F:aldehyde-lyase activity"/>
    <property type="evidence" value="ECO:0007669"/>
    <property type="project" value="TreeGrafter"/>
</dbReference>
<accession>A0A1H9Z2P8</accession>
<dbReference type="OrthoDB" id="9794581at2"/>
<dbReference type="AlphaFoldDB" id="A0A1H9Z2P8"/>
<organism evidence="4 5">
    <name type="scientific">Salinibacillus kushneri</name>
    <dbReference type="NCBI Taxonomy" id="237682"/>
    <lineage>
        <taxon>Bacteria</taxon>
        <taxon>Bacillati</taxon>
        <taxon>Bacillota</taxon>
        <taxon>Bacilli</taxon>
        <taxon>Bacillales</taxon>
        <taxon>Bacillaceae</taxon>
        <taxon>Salinibacillus</taxon>
    </lineage>
</organism>
<dbReference type="InterPro" id="IPR050197">
    <property type="entry name" value="Aldolase_class_II_sugar_metab"/>
</dbReference>
<dbReference type="GO" id="GO:0005829">
    <property type="term" value="C:cytosol"/>
    <property type="evidence" value="ECO:0007669"/>
    <property type="project" value="TreeGrafter"/>
</dbReference>
<dbReference type="SMART" id="SM01007">
    <property type="entry name" value="Aldolase_II"/>
    <property type="match status" value="1"/>
</dbReference>
<dbReference type="Pfam" id="PF00596">
    <property type="entry name" value="Aldolase_II"/>
    <property type="match status" value="1"/>
</dbReference>
<evidence type="ECO:0000259" key="3">
    <source>
        <dbReference type="SMART" id="SM01007"/>
    </source>
</evidence>
<dbReference type="InterPro" id="IPR036409">
    <property type="entry name" value="Aldolase_II/adducin_N_sf"/>
</dbReference>
<gene>
    <name evidence="4" type="ORF">SAMN05421676_101363</name>
</gene>
<evidence type="ECO:0000313" key="4">
    <source>
        <dbReference type="EMBL" id="SES75287.1"/>
    </source>
</evidence>
<keyword evidence="1" id="KW-0479">Metal-binding</keyword>
<feature type="domain" description="Class II aldolase/adducin N-terminal" evidence="3">
    <location>
        <begin position="6"/>
        <end position="180"/>
    </location>
</feature>
<proteinExistence type="predicted"/>
<keyword evidence="2" id="KW-0456">Lyase</keyword>
<dbReference type="Gene3D" id="3.40.225.10">
    <property type="entry name" value="Class II aldolase/adducin N-terminal domain"/>
    <property type="match status" value="1"/>
</dbReference>
<evidence type="ECO:0000256" key="2">
    <source>
        <dbReference type="ARBA" id="ARBA00023239"/>
    </source>
</evidence>
<dbReference type="GO" id="GO:0019323">
    <property type="term" value="P:pentose catabolic process"/>
    <property type="evidence" value="ECO:0007669"/>
    <property type="project" value="TreeGrafter"/>
</dbReference>
<dbReference type="RefSeq" id="WP_093131355.1">
    <property type="nucleotide sequence ID" value="NZ_FOHJ01000001.1"/>
</dbReference>
<dbReference type="STRING" id="237682.SAMN05421676_101363"/>
<reference evidence="5" key="1">
    <citation type="submission" date="2016-10" db="EMBL/GenBank/DDBJ databases">
        <authorList>
            <person name="Varghese N."/>
            <person name="Submissions S."/>
        </authorList>
    </citation>
    <scope>NUCLEOTIDE SEQUENCE [LARGE SCALE GENOMIC DNA]</scope>
    <source>
        <strain evidence="5">CGMCC 1.3566</strain>
    </source>
</reference>